<accession>W1IBX5</accession>
<proteinExistence type="predicted"/>
<sequence length="78" mass="8834">LICGRISQQKRGMQAQGFTSANQVTLWGLGLCIKALKGTRGHIAFFLGRFRAFPVLIHHVMYSSERRFSLCSWFSVSE</sequence>
<evidence type="ECO:0000313" key="1">
    <source>
        <dbReference type="EMBL" id="CDL73364.1"/>
    </source>
</evidence>
<organism evidence="1">
    <name type="scientific">Fusarium clavum</name>
    <dbReference type="NCBI Taxonomy" id="2594811"/>
    <lineage>
        <taxon>Eukaryota</taxon>
        <taxon>Fungi</taxon>
        <taxon>Dikarya</taxon>
        <taxon>Ascomycota</taxon>
        <taxon>Pezizomycotina</taxon>
        <taxon>Sordariomycetes</taxon>
        <taxon>Hypocreomycetidae</taxon>
        <taxon>Hypocreales</taxon>
        <taxon>Nectriaceae</taxon>
        <taxon>Fusarium</taxon>
        <taxon>Fusarium incarnatum-equiseti species complex</taxon>
    </lineage>
</organism>
<feature type="non-terminal residue" evidence="1">
    <location>
        <position position="1"/>
    </location>
</feature>
<name>W1IBX5_9HYPO</name>
<keyword evidence="1" id="KW-0496">Mitochondrion</keyword>
<geneLocation type="mitochondrion" evidence="1"/>
<protein>
    <submittedName>
        <fullName evidence="1">Unclassified</fullName>
    </submittedName>
</protein>
<reference evidence="1" key="1">
    <citation type="submission" date="2013-05" db="EMBL/GenBank/DDBJ databases">
        <title>Draft genome sequences of six wheat associated Fusarium spp. isolates.</title>
        <authorList>
            <person name="Moolhuijzen P.M."/>
            <person name="Manners J.M."/>
            <person name="Wilcox S."/>
            <person name="Bellgard M.I."/>
            <person name="Gardiner D.M."/>
        </authorList>
    </citation>
    <scope>NUCLEOTIDE SEQUENCE</scope>
    <source>
        <strain evidence="1">CS3069</strain>
    </source>
</reference>
<gene>
    <name evidence="1" type="ORF">BN850_0137520</name>
</gene>
<feature type="non-terminal residue" evidence="1">
    <location>
        <position position="78"/>
    </location>
</feature>
<dbReference type="EMBL" id="CBMI010005042">
    <property type="protein sequence ID" value="CDL73364.1"/>
    <property type="molecule type" value="Genomic_DNA"/>
</dbReference>
<dbReference type="AlphaFoldDB" id="W1IBX5"/>
<dbReference type="EMBL" id="HG321307">
    <property type="protein sequence ID" value="CEF82626.1"/>
    <property type="molecule type" value="Genomic_DNA"/>
</dbReference>